<keyword evidence="2" id="KW-1185">Reference proteome</keyword>
<organism evidence="1 2">
    <name type="scientific">Vespula squamosa</name>
    <name type="common">Southern yellow jacket</name>
    <name type="synonym">Wasp</name>
    <dbReference type="NCBI Taxonomy" id="30214"/>
    <lineage>
        <taxon>Eukaryota</taxon>
        <taxon>Metazoa</taxon>
        <taxon>Ecdysozoa</taxon>
        <taxon>Arthropoda</taxon>
        <taxon>Hexapoda</taxon>
        <taxon>Insecta</taxon>
        <taxon>Pterygota</taxon>
        <taxon>Neoptera</taxon>
        <taxon>Endopterygota</taxon>
        <taxon>Hymenoptera</taxon>
        <taxon>Apocrita</taxon>
        <taxon>Aculeata</taxon>
        <taxon>Vespoidea</taxon>
        <taxon>Vespidae</taxon>
        <taxon>Vespinae</taxon>
        <taxon>Vespula</taxon>
    </lineage>
</organism>
<dbReference type="Proteomes" id="UP001607302">
    <property type="component" value="Unassembled WGS sequence"/>
</dbReference>
<comment type="caution">
    <text evidence="1">The sequence shown here is derived from an EMBL/GenBank/DDBJ whole genome shotgun (WGS) entry which is preliminary data.</text>
</comment>
<reference evidence="1 2" key="1">
    <citation type="journal article" date="2024" name="Ann. Entomol. Soc. Am.">
        <title>Genomic analyses of the southern and eastern yellowjacket wasps (Hymenoptera: Vespidae) reveal evolutionary signatures of social life.</title>
        <authorList>
            <person name="Catto M.A."/>
            <person name="Caine P.B."/>
            <person name="Orr S.E."/>
            <person name="Hunt B.G."/>
            <person name="Goodisman M.A.D."/>
        </authorList>
    </citation>
    <scope>NUCLEOTIDE SEQUENCE [LARGE SCALE GENOMIC DNA]</scope>
    <source>
        <strain evidence="1">233</strain>
        <tissue evidence="1">Head and thorax</tissue>
    </source>
</reference>
<dbReference type="AlphaFoldDB" id="A0ABD2A0V6"/>
<sequence length="67" mass="7735">MHSFTSNIFVFLRKDHCAKPRIMSNKVRLTTISFFTELIRIHHKHVIIISASVTNNTTKMETASCDD</sequence>
<evidence type="ECO:0000313" key="2">
    <source>
        <dbReference type="Proteomes" id="UP001607302"/>
    </source>
</evidence>
<protein>
    <submittedName>
        <fullName evidence="1">Uncharacterized protein</fullName>
    </submittedName>
</protein>
<accession>A0ABD2A0V6</accession>
<gene>
    <name evidence="1" type="ORF">V1478_016828</name>
</gene>
<dbReference type="EMBL" id="JAUDFV010000157">
    <property type="protein sequence ID" value="KAL2714271.1"/>
    <property type="molecule type" value="Genomic_DNA"/>
</dbReference>
<proteinExistence type="predicted"/>
<name>A0ABD2A0V6_VESSQ</name>
<evidence type="ECO:0000313" key="1">
    <source>
        <dbReference type="EMBL" id="KAL2714271.1"/>
    </source>
</evidence>